<comment type="caution">
    <text evidence="2">The sequence shown here is derived from an EMBL/GenBank/DDBJ whole genome shotgun (WGS) entry which is preliminary data.</text>
</comment>
<feature type="transmembrane region" description="Helical" evidence="1">
    <location>
        <begin position="77"/>
        <end position="110"/>
    </location>
</feature>
<dbReference type="PANTHER" id="PTHR15887:SF1">
    <property type="entry name" value="TRANSMEMBRANE PROTEIN 69"/>
    <property type="match status" value="1"/>
</dbReference>
<sequence length="153" mass="16197">MPELNLKLPAHVALLGYGGLVPFVGLVILSGVDPARAAVWGRALVGYGAVILSFVGALHWGFAMTAAGIGLAQRRRAFVWSVVPALLAWPATLMTTPAAALLLVLGFALHFAEDRRLAGVAALPSWYLPLRWRLTVVASVCLLAYVWRGAGQG</sequence>
<dbReference type="EMBL" id="JAEPBG010000004">
    <property type="protein sequence ID" value="MBK4735222.1"/>
    <property type="molecule type" value="Genomic_DNA"/>
</dbReference>
<dbReference type="InterPro" id="IPR021836">
    <property type="entry name" value="DUF3429"/>
</dbReference>
<feature type="transmembrane region" description="Helical" evidence="1">
    <location>
        <begin position="130"/>
        <end position="147"/>
    </location>
</feature>
<proteinExistence type="predicted"/>
<keyword evidence="1" id="KW-0812">Transmembrane</keyword>
<feature type="transmembrane region" description="Helical" evidence="1">
    <location>
        <begin position="44"/>
        <end position="65"/>
    </location>
</feature>
<evidence type="ECO:0000313" key="3">
    <source>
        <dbReference type="Proteomes" id="UP000622890"/>
    </source>
</evidence>
<name>A0A934W5Q1_9BURK</name>
<keyword evidence="1" id="KW-0472">Membrane</keyword>
<dbReference type="PANTHER" id="PTHR15887">
    <property type="entry name" value="TRANSMEMBRANE PROTEIN 69"/>
    <property type="match status" value="1"/>
</dbReference>
<protein>
    <submittedName>
        <fullName evidence="2">DUF3429 domain-containing protein</fullName>
    </submittedName>
</protein>
<evidence type="ECO:0000313" key="2">
    <source>
        <dbReference type="EMBL" id="MBK4735222.1"/>
    </source>
</evidence>
<feature type="transmembrane region" description="Helical" evidence="1">
    <location>
        <begin position="12"/>
        <end position="32"/>
    </location>
</feature>
<keyword evidence="3" id="KW-1185">Reference proteome</keyword>
<dbReference type="AlphaFoldDB" id="A0A934W5Q1"/>
<dbReference type="Proteomes" id="UP000622890">
    <property type="component" value="Unassembled WGS sequence"/>
</dbReference>
<dbReference type="Pfam" id="PF11911">
    <property type="entry name" value="DUF3429"/>
    <property type="match status" value="1"/>
</dbReference>
<organism evidence="2 3">
    <name type="scientific">Noviherbaspirillum pedocola</name>
    <dbReference type="NCBI Taxonomy" id="2801341"/>
    <lineage>
        <taxon>Bacteria</taxon>
        <taxon>Pseudomonadati</taxon>
        <taxon>Pseudomonadota</taxon>
        <taxon>Betaproteobacteria</taxon>
        <taxon>Burkholderiales</taxon>
        <taxon>Oxalobacteraceae</taxon>
        <taxon>Noviherbaspirillum</taxon>
    </lineage>
</organism>
<evidence type="ECO:0000256" key="1">
    <source>
        <dbReference type="SAM" id="Phobius"/>
    </source>
</evidence>
<gene>
    <name evidence="2" type="ORF">JJB74_11420</name>
</gene>
<reference evidence="2" key="1">
    <citation type="submission" date="2021-01" db="EMBL/GenBank/DDBJ databases">
        <title>Genome sequence of strain Noviherbaspirillum sp. DKR-6.</title>
        <authorList>
            <person name="Chaudhary D.K."/>
        </authorList>
    </citation>
    <scope>NUCLEOTIDE SEQUENCE</scope>
    <source>
        <strain evidence="2">DKR-6</strain>
    </source>
</reference>
<keyword evidence="1" id="KW-1133">Transmembrane helix</keyword>
<dbReference type="RefSeq" id="WP_200592000.1">
    <property type="nucleotide sequence ID" value="NZ_JAEPBG010000004.1"/>
</dbReference>
<accession>A0A934W5Q1</accession>